<gene>
    <name evidence="2" type="ORF">TTHERM_00600670</name>
</gene>
<dbReference type="EMBL" id="GG662620">
    <property type="protein sequence ID" value="EAR84875.1"/>
    <property type="molecule type" value="Genomic_DNA"/>
</dbReference>
<dbReference type="AlphaFoldDB" id="I7M6A9"/>
<dbReference type="Proteomes" id="UP000009168">
    <property type="component" value="Unassembled WGS sequence"/>
</dbReference>
<dbReference type="GeneID" id="7839381"/>
<dbReference type="KEGG" id="tet:TTHERM_00600670"/>
<dbReference type="eggNOG" id="KOG0029">
    <property type="taxonomic scope" value="Eukaryota"/>
</dbReference>
<dbReference type="GO" id="GO:0016491">
    <property type="term" value="F:oxidoreductase activity"/>
    <property type="evidence" value="ECO:0007669"/>
    <property type="project" value="InterPro"/>
</dbReference>
<name>I7M6A9_TETTS</name>
<feature type="domain" description="Amine oxidase" evidence="1">
    <location>
        <begin position="15"/>
        <end position="456"/>
    </location>
</feature>
<dbReference type="InterPro" id="IPR050281">
    <property type="entry name" value="Flavin_monoamine_oxidase"/>
</dbReference>
<organism evidence="2 3">
    <name type="scientific">Tetrahymena thermophila (strain SB210)</name>
    <dbReference type="NCBI Taxonomy" id="312017"/>
    <lineage>
        <taxon>Eukaryota</taxon>
        <taxon>Sar</taxon>
        <taxon>Alveolata</taxon>
        <taxon>Ciliophora</taxon>
        <taxon>Intramacronucleata</taxon>
        <taxon>Oligohymenophorea</taxon>
        <taxon>Hymenostomatida</taxon>
        <taxon>Tetrahymenina</taxon>
        <taxon>Tetrahymenidae</taxon>
        <taxon>Tetrahymena</taxon>
    </lineage>
</organism>
<accession>I7M6A9</accession>
<dbReference type="Gene3D" id="3.50.50.60">
    <property type="entry name" value="FAD/NAD(P)-binding domain"/>
    <property type="match status" value="1"/>
</dbReference>
<dbReference type="Gene3D" id="3.90.660.10">
    <property type="match status" value="1"/>
</dbReference>
<evidence type="ECO:0000313" key="3">
    <source>
        <dbReference type="Proteomes" id="UP000009168"/>
    </source>
</evidence>
<dbReference type="SUPFAM" id="SSF54373">
    <property type="entry name" value="FAD-linked reductases, C-terminal domain"/>
    <property type="match status" value="1"/>
</dbReference>
<dbReference type="PANTHER" id="PTHR10742">
    <property type="entry name" value="FLAVIN MONOAMINE OXIDASE"/>
    <property type="match status" value="1"/>
</dbReference>
<evidence type="ECO:0000259" key="1">
    <source>
        <dbReference type="Pfam" id="PF01593"/>
    </source>
</evidence>
<reference evidence="3" key="1">
    <citation type="journal article" date="2006" name="PLoS Biol.">
        <title>Macronuclear genome sequence of the ciliate Tetrahymena thermophila, a model eukaryote.</title>
        <authorList>
            <person name="Eisen J.A."/>
            <person name="Coyne R.S."/>
            <person name="Wu M."/>
            <person name="Wu D."/>
            <person name="Thiagarajan M."/>
            <person name="Wortman J.R."/>
            <person name="Badger J.H."/>
            <person name="Ren Q."/>
            <person name="Amedeo P."/>
            <person name="Jones K.M."/>
            <person name="Tallon L.J."/>
            <person name="Delcher A.L."/>
            <person name="Salzberg S.L."/>
            <person name="Silva J.C."/>
            <person name="Haas B.J."/>
            <person name="Majoros W.H."/>
            <person name="Farzad M."/>
            <person name="Carlton J.M."/>
            <person name="Smith R.K. Jr."/>
            <person name="Garg J."/>
            <person name="Pearlman R.E."/>
            <person name="Karrer K.M."/>
            <person name="Sun L."/>
            <person name="Manning G."/>
            <person name="Elde N.C."/>
            <person name="Turkewitz A.P."/>
            <person name="Asai D.J."/>
            <person name="Wilkes D.E."/>
            <person name="Wang Y."/>
            <person name="Cai H."/>
            <person name="Collins K."/>
            <person name="Stewart B.A."/>
            <person name="Lee S.R."/>
            <person name="Wilamowska K."/>
            <person name="Weinberg Z."/>
            <person name="Ruzzo W.L."/>
            <person name="Wloga D."/>
            <person name="Gaertig J."/>
            <person name="Frankel J."/>
            <person name="Tsao C.-C."/>
            <person name="Gorovsky M.A."/>
            <person name="Keeling P.J."/>
            <person name="Waller R.F."/>
            <person name="Patron N.J."/>
            <person name="Cherry J.M."/>
            <person name="Stover N.A."/>
            <person name="Krieger C.J."/>
            <person name="del Toro C."/>
            <person name="Ryder H.F."/>
            <person name="Williamson S.C."/>
            <person name="Barbeau R.A."/>
            <person name="Hamilton E.P."/>
            <person name="Orias E."/>
        </authorList>
    </citation>
    <scope>NUCLEOTIDE SEQUENCE [LARGE SCALE GENOMIC DNA]</scope>
    <source>
        <strain evidence="3">SB210</strain>
    </source>
</reference>
<dbReference type="InterPro" id="IPR036188">
    <property type="entry name" value="FAD/NAD-bd_sf"/>
</dbReference>
<dbReference type="SUPFAM" id="SSF51905">
    <property type="entry name" value="FAD/NAD(P)-binding domain"/>
    <property type="match status" value="1"/>
</dbReference>
<dbReference type="RefSeq" id="XP_001032538.1">
    <property type="nucleotide sequence ID" value="XM_001032538.1"/>
</dbReference>
<proteinExistence type="predicted"/>
<protein>
    <submittedName>
        <fullName evidence="2">Flavin containing family amine oxidase</fullName>
    </submittedName>
</protein>
<sequence>MSTKRKSVLIIGAGISGLAAAHSLHENGFDVQIFEARKEFGGRIRKDDSFAGFTLEVGGEEIHKVNSPYYHLALKMGADLKPDDTLNHYFEDIEKEELIDREEFLNKYNDQYFYNEVVQNRDIQDDSQSLQNFFTKKGLKSQFYQWYEAFWGIENGGSLNEISVKAYGDYESGRKSDHDLNFILMNTSHYEIIEKAFESVLPFIHYSTPITEINYFGEKEHPLQRDEDDEDEDNDEDDCKGKDFNRVIIFDKQGNRYEGDYIIVTVPISQLQNKTIRFNPELPPQKQDAIRRMKLGRGGKIHFKFKNRFWPDNARTIFLRSKISFLWNQYHEQKDTDEIQTNVLAGLLAGDIMDEMQDPEKRQALIDEVLEKMTRVFKYPNAKEELLDVMWNDFTNFEYIQGNYSMPTLNIGSSRYIYQQPVDNILFFAGEASHTTDSMTIHGAYETGLRDAQRIIDLQKEKK</sequence>
<dbReference type="STRING" id="312017.I7M6A9"/>
<dbReference type="PANTHER" id="PTHR10742:SF415">
    <property type="entry name" value="CHROMOSOME UNDETERMINED SCAFFOLD_56, WHOLE GENOME SHOTGUN SEQUENCE"/>
    <property type="match status" value="1"/>
</dbReference>
<dbReference type="HOGENOM" id="CLU_004498_10_2_1"/>
<dbReference type="InParanoid" id="I7M6A9"/>
<dbReference type="InterPro" id="IPR002937">
    <property type="entry name" value="Amino_oxidase"/>
</dbReference>
<dbReference type="Pfam" id="PF01593">
    <property type="entry name" value="Amino_oxidase"/>
    <property type="match status" value="1"/>
</dbReference>
<dbReference type="PRINTS" id="PR00419">
    <property type="entry name" value="ADXRDTASE"/>
</dbReference>
<dbReference type="OMA" id="YSFRSTY"/>
<evidence type="ECO:0000313" key="2">
    <source>
        <dbReference type="EMBL" id="EAR84875.1"/>
    </source>
</evidence>
<dbReference type="OrthoDB" id="287712at2759"/>
<keyword evidence="3" id="KW-1185">Reference proteome</keyword>